<dbReference type="PANTHER" id="PTHR19278:SF9">
    <property type="entry name" value="URIDINE 5'-MONOPHOSPHATE SYNTHASE"/>
    <property type="match status" value="1"/>
</dbReference>
<evidence type="ECO:0000256" key="5">
    <source>
        <dbReference type="ARBA" id="ARBA00022975"/>
    </source>
</evidence>
<comment type="subunit">
    <text evidence="6">Homodimer.</text>
</comment>
<feature type="binding site" description="in other chain" evidence="6">
    <location>
        <begin position="138"/>
        <end position="146"/>
    </location>
    <ligand>
        <name>5-phospho-alpha-D-ribose 1-diphosphate</name>
        <dbReference type="ChEBI" id="CHEBI:58017"/>
        <note>ligand shared between dimeric partners</note>
    </ligand>
</feature>
<dbReference type="HAMAP" id="MF_01208">
    <property type="entry name" value="PyrE"/>
    <property type="match status" value="1"/>
</dbReference>
<evidence type="ECO:0000256" key="4">
    <source>
        <dbReference type="ARBA" id="ARBA00022679"/>
    </source>
</evidence>
<dbReference type="InterPro" id="IPR023031">
    <property type="entry name" value="OPRT"/>
</dbReference>
<dbReference type="InterPro" id="IPR000836">
    <property type="entry name" value="PRTase_dom"/>
</dbReference>
<evidence type="ECO:0000256" key="1">
    <source>
        <dbReference type="ARBA" id="ARBA00004889"/>
    </source>
</evidence>
<proteinExistence type="inferred from homology"/>
<gene>
    <name evidence="6" type="primary">pyrE</name>
    <name evidence="8" type="ORF">A3D78_00720</name>
</gene>
<dbReference type="EMBL" id="MFJM01000022">
    <property type="protein sequence ID" value="OGG18125.1"/>
    <property type="molecule type" value="Genomic_DNA"/>
</dbReference>
<dbReference type="Pfam" id="PF00156">
    <property type="entry name" value="Pribosyltran"/>
    <property type="match status" value="1"/>
</dbReference>
<comment type="cofactor">
    <cofactor evidence="6">
        <name>Mg(2+)</name>
        <dbReference type="ChEBI" id="CHEBI:18420"/>
    </cofactor>
</comment>
<dbReference type="GO" id="GO:0000287">
    <property type="term" value="F:magnesium ion binding"/>
    <property type="evidence" value="ECO:0007669"/>
    <property type="project" value="UniProtKB-UniRule"/>
</dbReference>
<dbReference type="Gene3D" id="3.40.50.2020">
    <property type="match status" value="1"/>
</dbReference>
<evidence type="ECO:0000256" key="3">
    <source>
        <dbReference type="ARBA" id="ARBA00022676"/>
    </source>
</evidence>
<comment type="function">
    <text evidence="6">Catalyzes the transfer of a ribosyl phosphate group from 5-phosphoribose 1-diphosphate to orotate, leading to the formation of orotidine monophosphate (OMP).</text>
</comment>
<comment type="caution">
    <text evidence="8">The sequence shown here is derived from an EMBL/GenBank/DDBJ whole genome shotgun (WGS) entry which is preliminary data.</text>
</comment>
<dbReference type="GO" id="GO:0019856">
    <property type="term" value="P:pyrimidine nucleobase biosynthetic process"/>
    <property type="evidence" value="ECO:0007669"/>
    <property type="project" value="TreeGrafter"/>
</dbReference>
<dbReference type="EC" id="2.4.2.10" evidence="2 6"/>
<evidence type="ECO:0000256" key="2">
    <source>
        <dbReference type="ARBA" id="ARBA00011971"/>
    </source>
</evidence>
<dbReference type="CDD" id="cd06223">
    <property type="entry name" value="PRTases_typeI"/>
    <property type="match status" value="1"/>
</dbReference>
<comment type="pathway">
    <text evidence="1 6">Pyrimidine metabolism; UMP biosynthesis via de novo pathway; UMP from orotate: step 1/2.</text>
</comment>
<feature type="binding site" description="in other chain" evidence="6">
    <location>
        <position position="106"/>
    </location>
    <ligand>
        <name>5-phospho-alpha-D-ribose 1-diphosphate</name>
        <dbReference type="ChEBI" id="CHEBI:58017"/>
        <note>ligand shared between dimeric partners</note>
    </ligand>
</feature>
<dbReference type="STRING" id="1798383.A3D78_00720"/>
<feature type="domain" description="Phosphoribosyltransferase" evidence="7">
    <location>
        <begin position="45"/>
        <end position="171"/>
    </location>
</feature>
<dbReference type="GO" id="GO:0004588">
    <property type="term" value="F:orotate phosphoribosyltransferase activity"/>
    <property type="evidence" value="ECO:0007669"/>
    <property type="project" value="UniProtKB-UniRule"/>
</dbReference>
<name>A0A1F6A0H4_9BACT</name>
<comment type="similarity">
    <text evidence="6">Belongs to the purine/pyrimidine phosphoribosyltransferase family. PyrE subfamily.</text>
</comment>
<evidence type="ECO:0000313" key="8">
    <source>
        <dbReference type="EMBL" id="OGG18125.1"/>
    </source>
</evidence>
<dbReference type="AlphaFoldDB" id="A0A1F6A0H4"/>
<reference evidence="8 9" key="1">
    <citation type="journal article" date="2016" name="Nat. Commun.">
        <title>Thousands of microbial genomes shed light on interconnected biogeochemical processes in an aquifer system.</title>
        <authorList>
            <person name="Anantharaman K."/>
            <person name="Brown C.T."/>
            <person name="Hug L.A."/>
            <person name="Sharon I."/>
            <person name="Castelle C.J."/>
            <person name="Probst A.J."/>
            <person name="Thomas B.C."/>
            <person name="Singh A."/>
            <person name="Wilkins M.J."/>
            <person name="Karaoz U."/>
            <person name="Brodie E.L."/>
            <person name="Williams K.H."/>
            <person name="Hubbard S.S."/>
            <person name="Banfield J.F."/>
        </authorList>
    </citation>
    <scope>NUCLEOTIDE SEQUENCE [LARGE SCALE GENOMIC DNA]</scope>
</reference>
<evidence type="ECO:0000259" key="7">
    <source>
        <dbReference type="Pfam" id="PF00156"/>
    </source>
</evidence>
<evidence type="ECO:0000313" key="9">
    <source>
        <dbReference type="Proteomes" id="UP000176253"/>
    </source>
</evidence>
<keyword evidence="4 6" id="KW-0808">Transferase</keyword>
<keyword evidence="3 6" id="KW-0328">Glycosyltransferase</keyword>
<protein>
    <recommendedName>
        <fullName evidence="2 6">Orotate phosphoribosyltransferase</fullName>
        <shortName evidence="6">OPRT</shortName>
        <shortName evidence="6">OPRTase</shortName>
        <ecNumber evidence="2 6">2.4.2.10</ecNumber>
    </recommendedName>
</protein>
<dbReference type="InterPro" id="IPR029057">
    <property type="entry name" value="PRTase-like"/>
</dbReference>
<organism evidence="8 9">
    <name type="scientific">Candidatus Gottesmanbacteria bacterium RIFCSPHIGHO2_02_FULL_39_14</name>
    <dbReference type="NCBI Taxonomy" id="1798383"/>
    <lineage>
        <taxon>Bacteria</taxon>
        <taxon>Candidatus Gottesmaniibacteriota</taxon>
    </lineage>
</organism>
<dbReference type="SUPFAM" id="SSF53271">
    <property type="entry name" value="PRTase-like"/>
    <property type="match status" value="1"/>
</dbReference>
<comment type="caution">
    <text evidence="6">Lacks conserved residue(s) required for the propagation of feature annotation.</text>
</comment>
<feature type="binding site" evidence="6">
    <location>
        <position position="142"/>
    </location>
    <ligand>
        <name>orotate</name>
        <dbReference type="ChEBI" id="CHEBI:30839"/>
    </ligand>
</feature>
<keyword evidence="6" id="KW-0460">Magnesium</keyword>
<accession>A0A1F6A0H4</accession>
<evidence type="ECO:0000256" key="6">
    <source>
        <dbReference type="HAMAP-Rule" id="MF_01208"/>
    </source>
</evidence>
<comment type="catalytic activity">
    <reaction evidence="6">
        <text>orotidine 5'-phosphate + diphosphate = orotate + 5-phospho-alpha-D-ribose 1-diphosphate</text>
        <dbReference type="Rhea" id="RHEA:10380"/>
        <dbReference type="ChEBI" id="CHEBI:30839"/>
        <dbReference type="ChEBI" id="CHEBI:33019"/>
        <dbReference type="ChEBI" id="CHEBI:57538"/>
        <dbReference type="ChEBI" id="CHEBI:58017"/>
        <dbReference type="EC" id="2.4.2.10"/>
    </reaction>
</comment>
<dbReference type="UniPathway" id="UPA00070">
    <property type="reaction ID" value="UER00119"/>
</dbReference>
<dbReference type="GO" id="GO:0044205">
    <property type="term" value="P:'de novo' UMP biosynthetic process"/>
    <property type="evidence" value="ECO:0007669"/>
    <property type="project" value="UniProtKB-UniRule"/>
</dbReference>
<dbReference type="PANTHER" id="PTHR19278">
    <property type="entry name" value="OROTATE PHOSPHORIBOSYLTRANSFERASE"/>
    <property type="match status" value="1"/>
</dbReference>
<sequence>MNLDKINFIASTDVISILKKVGAVLTNDHFVYTSGKHGSVYINKDAVYPHTAETSQIGKLFAEKYKDKDIDVVAAPAVGGTILSQWTAYHLSLIKGKEILSVYTEKDKGTLASASESEHIFRRGYDKLVKGKNVLVIEDLTTTGISVKKVVEAVKAAGGKVVAVGVMVNRDPEQVNSKTVGVPFSALGILKAEAVDADKCLLCQNGIPVNSKIGHGKKFLEEKNKIA</sequence>
<keyword evidence="5 6" id="KW-0665">Pyrimidine biosynthesis</keyword>
<feature type="binding site" evidence="6">
    <location>
        <position position="170"/>
    </location>
    <ligand>
        <name>orotate</name>
        <dbReference type="ChEBI" id="CHEBI:30839"/>
    </ligand>
</feature>
<dbReference type="Proteomes" id="UP000176253">
    <property type="component" value="Unassembled WGS sequence"/>
</dbReference>